<keyword evidence="2 5" id="KW-0479">Metal-binding</keyword>
<keyword evidence="3" id="KW-0677">Repeat</keyword>
<dbReference type="Proteomes" id="UP000266778">
    <property type="component" value="Chromosome"/>
</dbReference>
<dbReference type="EMBL" id="BPOP01000005">
    <property type="protein sequence ID" value="GJB90843.1"/>
    <property type="molecule type" value="Genomic_DNA"/>
</dbReference>
<name>A0A3S5WXB4_AERCA</name>
<evidence type="ECO:0000313" key="11">
    <source>
        <dbReference type="EMBL" id="MEA9434757.1"/>
    </source>
</evidence>
<dbReference type="PIRSF" id="PIRSF009283">
    <property type="entry name" value="HPP_dOase"/>
    <property type="match status" value="1"/>
</dbReference>
<dbReference type="GO" id="GO:0003868">
    <property type="term" value="F:4-hydroxyphenylpyruvate dioxygenase activity"/>
    <property type="evidence" value="ECO:0007669"/>
    <property type="project" value="UniProtKB-EC"/>
</dbReference>
<dbReference type="FunFam" id="3.10.180.10:FF:000018">
    <property type="entry name" value="4-hydroxyphenylpyruvate dioxygenase"/>
    <property type="match status" value="1"/>
</dbReference>
<evidence type="ECO:0000313" key="10">
    <source>
        <dbReference type="EMBL" id="MDX7722292.1"/>
    </source>
</evidence>
<evidence type="ECO:0000313" key="13">
    <source>
        <dbReference type="Proteomes" id="UP000266778"/>
    </source>
</evidence>
<evidence type="ECO:0000256" key="1">
    <source>
        <dbReference type="ARBA" id="ARBA00005877"/>
    </source>
</evidence>
<dbReference type="GO" id="GO:0046872">
    <property type="term" value="F:metal ion binding"/>
    <property type="evidence" value="ECO:0007669"/>
    <property type="project" value="UniProtKB-KW"/>
</dbReference>
<dbReference type="Gene3D" id="3.10.180.10">
    <property type="entry name" value="2,3-Dihydroxybiphenyl 1,2-Dioxygenase, domain 1"/>
    <property type="match status" value="2"/>
</dbReference>
<comment type="cofactor">
    <cofactor evidence="5">
        <name>Fe cation</name>
        <dbReference type="ChEBI" id="CHEBI:24875"/>
    </cofactor>
    <text evidence="5">Binds 1 Fe cation per subunit.</text>
</comment>
<evidence type="ECO:0000313" key="15">
    <source>
        <dbReference type="Proteomes" id="UP001304847"/>
    </source>
</evidence>
<feature type="binding site" evidence="5">
    <location>
        <position position="329"/>
    </location>
    <ligand>
        <name>Fe cation</name>
        <dbReference type="ChEBI" id="CHEBI:24875"/>
    </ligand>
</feature>
<dbReference type="EMBL" id="JAWZVU010000122">
    <property type="protein sequence ID" value="MDX7722292.1"/>
    <property type="molecule type" value="Genomic_DNA"/>
</dbReference>
<dbReference type="Proteomes" id="UP001277183">
    <property type="component" value="Unassembled WGS sequence"/>
</dbReference>
<evidence type="ECO:0000313" key="8">
    <source>
        <dbReference type="EMBL" id="AXB06408.1"/>
    </source>
</evidence>
<feature type="binding site" evidence="5">
    <location>
        <position position="172"/>
    </location>
    <ligand>
        <name>Fe cation</name>
        <dbReference type="ChEBI" id="CHEBI:24875"/>
    </ligand>
</feature>
<dbReference type="EMBL" id="CP025706">
    <property type="protein sequence ID" value="AXB06408.1"/>
    <property type="molecule type" value="Genomic_DNA"/>
</dbReference>
<evidence type="ECO:0000313" key="12">
    <source>
        <dbReference type="EMBL" id="WFF96420.1"/>
    </source>
</evidence>
<dbReference type="InterPro" id="IPR037523">
    <property type="entry name" value="VOC_core"/>
</dbReference>
<dbReference type="InterPro" id="IPR029068">
    <property type="entry name" value="Glyas_Bleomycin-R_OHBP_Dase"/>
</dbReference>
<keyword evidence="4 5" id="KW-0408">Iron</keyword>
<dbReference type="RefSeq" id="WP_052814552.1">
    <property type="nucleotide sequence ID" value="NZ_AP024402.1"/>
</dbReference>
<dbReference type="SUPFAM" id="SSF54593">
    <property type="entry name" value="Glyoxalase/Bleomycin resistance protein/Dihydroxybiphenyl dioxygenase"/>
    <property type="match status" value="1"/>
</dbReference>
<dbReference type="EMBL" id="CP120942">
    <property type="protein sequence ID" value="WFF96420.1"/>
    <property type="molecule type" value="Genomic_DNA"/>
</dbReference>
<reference evidence="10" key="4">
    <citation type="submission" date="2023-11" db="EMBL/GenBank/DDBJ databases">
        <title>WGS of Aeromonas in Northern Israel.</title>
        <authorList>
            <person name="Hershko Y."/>
        </authorList>
    </citation>
    <scope>NUCLEOTIDE SEQUENCE</scope>
    <source>
        <strain evidence="10">77416</strain>
    </source>
</reference>
<dbReference type="InterPro" id="IPR041735">
    <property type="entry name" value="4OHPhenylPyrv_dOase_C"/>
</dbReference>
<dbReference type="CDD" id="cd07250">
    <property type="entry name" value="HPPD_C_like"/>
    <property type="match status" value="1"/>
</dbReference>
<dbReference type="EMBL" id="JAYGOJ010000007">
    <property type="protein sequence ID" value="MEA9434757.1"/>
    <property type="molecule type" value="Genomic_DNA"/>
</dbReference>
<keyword evidence="15" id="KW-1185">Reference proteome</keyword>
<dbReference type="Proteomes" id="UP001218423">
    <property type="component" value="Chromosome"/>
</dbReference>
<reference evidence="12" key="3">
    <citation type="submission" date="2023-03" db="EMBL/GenBank/DDBJ databases">
        <title>Aeromonas caviae strain AC1520.</title>
        <authorList>
            <person name="Xie T."/>
            <person name="Zhang Q."/>
            <person name="Deng J."/>
            <person name="Li X."/>
        </authorList>
    </citation>
    <scope>NUCLEOTIDE SEQUENCE</scope>
    <source>
        <strain evidence="12">AC1520</strain>
    </source>
</reference>
<dbReference type="PROSITE" id="PS51819">
    <property type="entry name" value="VOC"/>
    <property type="match status" value="2"/>
</dbReference>
<proteinExistence type="inferred from homology"/>
<dbReference type="PANTHER" id="PTHR11959">
    <property type="entry name" value="4-HYDROXYPHENYLPYRUVATE DIOXYGENASE"/>
    <property type="match status" value="1"/>
</dbReference>
<organism evidence="8 13">
    <name type="scientific">Aeromonas caviae</name>
    <name type="common">Aeromonas punctata</name>
    <dbReference type="NCBI Taxonomy" id="648"/>
    <lineage>
        <taxon>Bacteria</taxon>
        <taxon>Pseudomonadati</taxon>
        <taxon>Pseudomonadota</taxon>
        <taxon>Gammaproteobacteria</taxon>
        <taxon>Aeromonadales</taxon>
        <taxon>Aeromonadaceae</taxon>
        <taxon>Aeromonas</taxon>
    </lineage>
</organism>
<dbReference type="GO" id="GO:0006572">
    <property type="term" value="P:L-tyrosine catabolic process"/>
    <property type="evidence" value="ECO:0007669"/>
    <property type="project" value="TreeGrafter"/>
</dbReference>
<dbReference type="Proteomes" id="UP000737420">
    <property type="component" value="Unassembled WGS sequence"/>
</dbReference>
<dbReference type="InterPro" id="IPR004360">
    <property type="entry name" value="Glyas_Fos-R_dOase_dom"/>
</dbReference>
<reference evidence="8" key="1">
    <citation type="journal article" date="2019" name="J Environ">
        <title>Genetic characterization and potential molecular dissemination mechanism of tet (31) gene in Aeromonas caviae from an oxytetracycline wastewater treatment system.</title>
        <authorList>
            <person name="Shi Y."/>
            <person name="Tian Z."/>
            <person name="Leclercq S.O."/>
            <person name="Zhang H."/>
            <person name="Yang M."/>
            <person name="Zhang Y."/>
        </authorList>
    </citation>
    <scope>NUCLEOTIDE SEQUENCE</scope>
    <source>
        <strain evidence="8">T25-39</strain>
    </source>
</reference>
<keyword evidence="8" id="KW-0670">Pyruvate</keyword>
<reference evidence="9 14" key="2">
    <citation type="submission" date="2021-07" db="EMBL/GenBank/DDBJ databases">
        <title>Draft genome sequence of carbapenem-resistant Aeromonas spp. in Japan.</title>
        <authorList>
            <person name="Maehana S."/>
            <person name="Suzuki M."/>
            <person name="Kitasato H."/>
        </authorList>
    </citation>
    <scope>NUCLEOTIDE SEQUENCE [LARGE SCALE GENOMIC DNA]</scope>
    <source>
        <strain evidence="9 14">KAM382</strain>
    </source>
</reference>
<dbReference type="CDD" id="cd08342">
    <property type="entry name" value="HPPD_N_like"/>
    <property type="match status" value="1"/>
</dbReference>
<comment type="similarity">
    <text evidence="1">Belongs to the 4HPPD family.</text>
</comment>
<feature type="region of interest" description="Disordered" evidence="6">
    <location>
        <begin position="364"/>
        <end position="384"/>
    </location>
</feature>
<evidence type="ECO:0000256" key="4">
    <source>
        <dbReference type="ARBA" id="ARBA00023004"/>
    </source>
</evidence>
<dbReference type="FunFam" id="3.10.180.10:FF:000007">
    <property type="entry name" value="4-hydroxyphenylpyruvate dioxygenase"/>
    <property type="match status" value="1"/>
</dbReference>
<gene>
    <name evidence="8" type="primary">hppD</name>
    <name evidence="8" type="ORF">C1C91_16700</name>
    <name evidence="9" type="ORF">KAM382_09040</name>
    <name evidence="12" type="ORF">P5S46_12130</name>
    <name evidence="10" type="ORF">SJS77_17840</name>
    <name evidence="11" type="ORF">VCX44_02735</name>
</gene>
<evidence type="ECO:0000256" key="2">
    <source>
        <dbReference type="ARBA" id="ARBA00022723"/>
    </source>
</evidence>
<evidence type="ECO:0000259" key="7">
    <source>
        <dbReference type="PROSITE" id="PS51819"/>
    </source>
</evidence>
<dbReference type="AlphaFoldDB" id="A0A3S5WXB4"/>
<evidence type="ECO:0000256" key="6">
    <source>
        <dbReference type="SAM" id="MobiDB-lite"/>
    </source>
</evidence>
<dbReference type="NCBIfam" id="TIGR01263">
    <property type="entry name" value="4HPPD"/>
    <property type="match status" value="1"/>
</dbReference>
<evidence type="ECO:0000313" key="14">
    <source>
        <dbReference type="Proteomes" id="UP000737420"/>
    </source>
</evidence>
<sequence>MTTPSSRTHTINPLGTDGFEFVEYTAPDLKGIAALKALFVSLGFAEVAKHRHKQCWLYRQGDINFVVNAEPHSQAEEFARAHGPSVCGMAFRVSDAGRAQQYAIGQGAKPFVGKIGPMELNIPAIYGIGESTLSFVDRYGERGSIYDVDFIFYPDWQARMAEVDAGLYEIDHLTHNVHRGNMNLWSNFYERIGNFREIRYFDIEGKLTGLHSRAMTAPCGKIRIPINESADDKSQIEEYLRQYKGEGIQHIALASADIYHTIRTLRGRGTGFMPTPDTYYEKVDSRVAGHQEDLAALKTLRILIDGSPTKDGILLQIFTDTVIGPVFFEIIQRKGNEGFGEGNFQALFESIELDQIRRGVLDGSTQGEVNSAAQGQKNGEPSDA</sequence>
<keyword evidence="8" id="KW-0223">Dioxygenase</keyword>
<dbReference type="Pfam" id="PF00903">
    <property type="entry name" value="Glyoxalase"/>
    <property type="match status" value="1"/>
</dbReference>
<dbReference type="InterPro" id="IPR005956">
    <property type="entry name" value="4OHPhenylPyrv_dOase"/>
</dbReference>
<protein>
    <submittedName>
        <fullName evidence="8">4-hydroxyphenylpyruvate dioxygenase</fullName>
        <ecNumber evidence="8">1.13.11.27</ecNumber>
    </submittedName>
</protein>
<evidence type="ECO:0000313" key="9">
    <source>
        <dbReference type="EMBL" id="GJB90843.1"/>
    </source>
</evidence>
<dbReference type="Pfam" id="PF14696">
    <property type="entry name" value="Glyoxalase_5"/>
    <property type="match status" value="1"/>
</dbReference>
<feature type="binding site" evidence="5">
    <location>
        <position position="250"/>
    </location>
    <ligand>
        <name>Fe cation</name>
        <dbReference type="ChEBI" id="CHEBI:24875"/>
    </ligand>
</feature>
<reference evidence="11 15" key="5">
    <citation type="submission" date="2023-12" db="EMBL/GenBank/DDBJ databases">
        <title>Characterization of antibiotic resistance in Aeromonas spp. in hospital effluent.</title>
        <authorList>
            <person name="Negoseki B.R.S."/>
            <person name="Krul D."/>
            <person name="Siqueira A.C."/>
            <person name="Almeida M."/>
            <person name="Mesa D."/>
            <person name="Conte D."/>
            <person name="Dalla-Costa L.M."/>
        </authorList>
    </citation>
    <scope>NUCLEOTIDE SEQUENCE [LARGE SCALE GENOMIC DNA]</scope>
    <source>
        <strain evidence="11 15">36v</strain>
    </source>
</reference>
<keyword evidence="8" id="KW-0560">Oxidoreductase</keyword>
<evidence type="ECO:0000256" key="3">
    <source>
        <dbReference type="ARBA" id="ARBA00022737"/>
    </source>
</evidence>
<dbReference type="PANTHER" id="PTHR11959:SF1">
    <property type="entry name" value="4-HYDROXYPHENYLPYRUVATE DIOXYGENASE"/>
    <property type="match status" value="1"/>
</dbReference>
<evidence type="ECO:0000256" key="5">
    <source>
        <dbReference type="PIRSR" id="PIRSR009283-1"/>
    </source>
</evidence>
<feature type="domain" description="VOC" evidence="7">
    <location>
        <begin position="18"/>
        <end position="138"/>
    </location>
</feature>
<dbReference type="EC" id="1.13.11.27" evidence="8"/>
<dbReference type="Proteomes" id="UP001304847">
    <property type="component" value="Unassembled WGS sequence"/>
</dbReference>
<dbReference type="InterPro" id="IPR041736">
    <property type="entry name" value="4OHPhenylPyrv_dOase_N"/>
</dbReference>
<accession>A0A3S5WXB4</accession>
<feature type="domain" description="VOC" evidence="7">
    <location>
        <begin position="169"/>
        <end position="320"/>
    </location>
</feature>